<organism evidence="1">
    <name type="scientific">uncultured Caudovirales phage</name>
    <dbReference type="NCBI Taxonomy" id="2100421"/>
    <lineage>
        <taxon>Viruses</taxon>
        <taxon>Duplodnaviria</taxon>
        <taxon>Heunggongvirae</taxon>
        <taxon>Uroviricota</taxon>
        <taxon>Caudoviricetes</taxon>
        <taxon>Peduoviridae</taxon>
        <taxon>Maltschvirus</taxon>
        <taxon>Maltschvirus maltsch</taxon>
    </lineage>
</organism>
<name>A0A6J5NLP3_9CAUD</name>
<accession>A0A6J5NLP3</accession>
<sequence length="55" mass="6226">MSAPNNLEDRIQKLRDAYALNNIYQTESLQIIDALQAQINVLNQLLALEIKDIDG</sequence>
<dbReference type="EMBL" id="LR796703">
    <property type="protein sequence ID" value="CAB4160760.1"/>
    <property type="molecule type" value="Genomic_DNA"/>
</dbReference>
<proteinExistence type="predicted"/>
<gene>
    <name evidence="1" type="ORF">UFOVP765_34</name>
</gene>
<reference evidence="1" key="1">
    <citation type="submission" date="2020-04" db="EMBL/GenBank/DDBJ databases">
        <authorList>
            <person name="Chiriac C."/>
            <person name="Salcher M."/>
            <person name="Ghai R."/>
            <person name="Kavagutti S V."/>
        </authorList>
    </citation>
    <scope>NUCLEOTIDE SEQUENCE</scope>
</reference>
<evidence type="ECO:0000313" key="1">
    <source>
        <dbReference type="EMBL" id="CAB4160760.1"/>
    </source>
</evidence>
<protein>
    <submittedName>
        <fullName evidence="1">Uncharacterized protein</fullName>
    </submittedName>
</protein>